<reference evidence="3" key="1">
    <citation type="submission" date="2020-12" db="EMBL/GenBank/DDBJ databases">
        <title>Genomic characterization of non-nitrogen-fixing Frankia strains.</title>
        <authorList>
            <person name="Carlos-Shanley C."/>
            <person name="Guerra T."/>
            <person name="Hahn D."/>
        </authorList>
    </citation>
    <scope>NUCLEOTIDE SEQUENCE</scope>
    <source>
        <strain evidence="3">CN6</strain>
    </source>
</reference>
<evidence type="ECO:0000313" key="3">
    <source>
        <dbReference type="EMBL" id="MBL7630171.1"/>
    </source>
</evidence>
<evidence type="ECO:0000259" key="2">
    <source>
        <dbReference type="Pfam" id="PF13443"/>
    </source>
</evidence>
<organism evidence="3 4">
    <name type="scientific">Frankia nepalensis</name>
    <dbReference type="NCBI Taxonomy" id="1836974"/>
    <lineage>
        <taxon>Bacteria</taxon>
        <taxon>Bacillati</taxon>
        <taxon>Actinomycetota</taxon>
        <taxon>Actinomycetes</taxon>
        <taxon>Frankiales</taxon>
        <taxon>Frankiaceae</taxon>
        <taxon>Frankia</taxon>
    </lineage>
</organism>
<name>A0A937RDJ5_9ACTN</name>
<dbReference type="Proteomes" id="UP000604475">
    <property type="component" value="Unassembled WGS sequence"/>
</dbReference>
<accession>A0A937RDJ5</accession>
<dbReference type="EMBL" id="JAEACQ010000243">
    <property type="protein sequence ID" value="MBL7630171.1"/>
    <property type="molecule type" value="Genomic_DNA"/>
</dbReference>
<dbReference type="InterPro" id="IPR010982">
    <property type="entry name" value="Lambda_DNA-bd_dom_sf"/>
</dbReference>
<feature type="compositionally biased region" description="Low complexity" evidence="1">
    <location>
        <begin position="83"/>
        <end position="93"/>
    </location>
</feature>
<dbReference type="AlphaFoldDB" id="A0A937RDJ5"/>
<evidence type="ECO:0000256" key="1">
    <source>
        <dbReference type="SAM" id="MobiDB-lite"/>
    </source>
</evidence>
<keyword evidence="4" id="KW-1185">Reference proteome</keyword>
<dbReference type="InterPro" id="IPR001387">
    <property type="entry name" value="Cro/C1-type_HTH"/>
</dbReference>
<dbReference type="GO" id="GO:0003677">
    <property type="term" value="F:DNA binding"/>
    <property type="evidence" value="ECO:0007669"/>
    <property type="project" value="InterPro"/>
</dbReference>
<comment type="caution">
    <text evidence="3">The sequence shown here is derived from an EMBL/GenBank/DDBJ whole genome shotgun (WGS) entry which is preliminary data.</text>
</comment>
<evidence type="ECO:0000313" key="4">
    <source>
        <dbReference type="Proteomes" id="UP000604475"/>
    </source>
</evidence>
<feature type="region of interest" description="Disordered" evidence="1">
    <location>
        <begin position="83"/>
        <end position="112"/>
    </location>
</feature>
<dbReference type="RefSeq" id="WP_202999909.1">
    <property type="nucleotide sequence ID" value="NZ_JADWYU010000136.1"/>
</dbReference>
<sequence>MTARRTVSYQWRLRETMAAHGLFNASDLAPLLAERGINLSSVQVWRLVTQTPERLSLPVLAALCDIFEVTPAQLIATRGENAAAPAKTVNAAPDGSVDLDAYRPKRARLRPE</sequence>
<dbReference type="Gene3D" id="1.10.260.40">
    <property type="entry name" value="lambda repressor-like DNA-binding domains"/>
    <property type="match status" value="1"/>
</dbReference>
<gene>
    <name evidence="3" type="ORF">I7412_24005</name>
</gene>
<dbReference type="Pfam" id="PF13443">
    <property type="entry name" value="HTH_26"/>
    <property type="match status" value="1"/>
</dbReference>
<proteinExistence type="predicted"/>
<protein>
    <submittedName>
        <fullName evidence="3">Helix-turn-helix transcriptional regulator</fullName>
    </submittedName>
</protein>
<feature type="domain" description="HTH cro/C1-type" evidence="2">
    <location>
        <begin position="12"/>
        <end position="76"/>
    </location>
</feature>